<protein>
    <submittedName>
        <fullName evidence="1">Uncharacterized protein</fullName>
    </submittedName>
</protein>
<accession>A0A0E9UEV4</accession>
<dbReference type="AlphaFoldDB" id="A0A0E9UEV4"/>
<evidence type="ECO:0000313" key="1">
    <source>
        <dbReference type="EMBL" id="JAH64336.1"/>
    </source>
</evidence>
<reference evidence="1" key="2">
    <citation type="journal article" date="2015" name="Fish Shellfish Immunol.">
        <title>Early steps in the European eel (Anguilla anguilla)-Vibrio vulnificus interaction in the gills: Role of the RtxA13 toxin.</title>
        <authorList>
            <person name="Callol A."/>
            <person name="Pajuelo D."/>
            <person name="Ebbesson L."/>
            <person name="Teles M."/>
            <person name="MacKenzie S."/>
            <person name="Amaro C."/>
        </authorList>
    </citation>
    <scope>NUCLEOTIDE SEQUENCE</scope>
</reference>
<reference evidence="1" key="1">
    <citation type="submission" date="2014-11" db="EMBL/GenBank/DDBJ databases">
        <authorList>
            <person name="Amaro Gonzalez C."/>
        </authorList>
    </citation>
    <scope>NUCLEOTIDE SEQUENCE</scope>
</reference>
<name>A0A0E9UEV4_ANGAN</name>
<proteinExistence type="predicted"/>
<organism evidence="1">
    <name type="scientific">Anguilla anguilla</name>
    <name type="common">European freshwater eel</name>
    <name type="synonym">Muraena anguilla</name>
    <dbReference type="NCBI Taxonomy" id="7936"/>
    <lineage>
        <taxon>Eukaryota</taxon>
        <taxon>Metazoa</taxon>
        <taxon>Chordata</taxon>
        <taxon>Craniata</taxon>
        <taxon>Vertebrata</taxon>
        <taxon>Euteleostomi</taxon>
        <taxon>Actinopterygii</taxon>
        <taxon>Neopterygii</taxon>
        <taxon>Teleostei</taxon>
        <taxon>Anguilliformes</taxon>
        <taxon>Anguillidae</taxon>
        <taxon>Anguilla</taxon>
    </lineage>
</organism>
<dbReference type="EMBL" id="GBXM01044241">
    <property type="protein sequence ID" value="JAH64336.1"/>
    <property type="molecule type" value="Transcribed_RNA"/>
</dbReference>
<sequence length="40" mass="4652">MLWLRPFPQFLLKQTAQQCAIIQHVETRVYTACARLCVSS</sequence>